<feature type="transmembrane region" description="Helical" evidence="1">
    <location>
        <begin position="21"/>
        <end position="43"/>
    </location>
</feature>
<feature type="transmembrane region" description="Helical" evidence="1">
    <location>
        <begin position="69"/>
        <end position="90"/>
    </location>
</feature>
<evidence type="ECO:0000313" key="2">
    <source>
        <dbReference type="EMBL" id="GAA3642836.1"/>
    </source>
</evidence>
<keyword evidence="1" id="KW-1133">Transmembrane helix</keyword>
<evidence type="ECO:0000256" key="1">
    <source>
        <dbReference type="SAM" id="Phobius"/>
    </source>
</evidence>
<keyword evidence="1" id="KW-0472">Membrane</keyword>
<organism evidence="2 3">
    <name type="scientific">Microlunatus ginsengisoli</name>
    <dbReference type="NCBI Taxonomy" id="363863"/>
    <lineage>
        <taxon>Bacteria</taxon>
        <taxon>Bacillati</taxon>
        <taxon>Actinomycetota</taxon>
        <taxon>Actinomycetes</taxon>
        <taxon>Propionibacteriales</taxon>
        <taxon>Propionibacteriaceae</taxon>
        <taxon>Microlunatus</taxon>
    </lineage>
</organism>
<reference evidence="3" key="1">
    <citation type="journal article" date="2019" name="Int. J. Syst. Evol. Microbiol.">
        <title>The Global Catalogue of Microorganisms (GCM) 10K type strain sequencing project: providing services to taxonomists for standard genome sequencing and annotation.</title>
        <authorList>
            <consortium name="The Broad Institute Genomics Platform"/>
            <consortium name="The Broad Institute Genome Sequencing Center for Infectious Disease"/>
            <person name="Wu L."/>
            <person name="Ma J."/>
        </authorList>
    </citation>
    <scope>NUCLEOTIDE SEQUENCE [LARGE SCALE GENOMIC DNA]</scope>
    <source>
        <strain evidence="3">JCM 16929</strain>
    </source>
</reference>
<dbReference type="Proteomes" id="UP001501490">
    <property type="component" value="Unassembled WGS sequence"/>
</dbReference>
<feature type="transmembrane region" description="Helical" evidence="1">
    <location>
        <begin position="102"/>
        <end position="123"/>
    </location>
</feature>
<dbReference type="RefSeq" id="WP_344810014.1">
    <property type="nucleotide sequence ID" value="NZ_BAABAB010000056.1"/>
</dbReference>
<keyword evidence="3" id="KW-1185">Reference proteome</keyword>
<protein>
    <recommendedName>
        <fullName evidence="4">DUF998 domain-containing protein</fullName>
    </recommendedName>
</protein>
<comment type="caution">
    <text evidence="2">The sequence shown here is derived from an EMBL/GenBank/DDBJ whole genome shotgun (WGS) entry which is preliminary data.</text>
</comment>
<dbReference type="EMBL" id="BAABAB010000056">
    <property type="protein sequence ID" value="GAA3642836.1"/>
    <property type="molecule type" value="Genomic_DNA"/>
</dbReference>
<dbReference type="Pfam" id="PF06197">
    <property type="entry name" value="DUF998"/>
    <property type="match status" value="1"/>
</dbReference>
<accession>A0ABP7AYT7</accession>
<name>A0ABP7AYT7_9ACTN</name>
<proteinExistence type="predicted"/>
<feature type="transmembrane region" description="Helical" evidence="1">
    <location>
        <begin position="135"/>
        <end position="156"/>
    </location>
</feature>
<gene>
    <name evidence="2" type="ORF">GCM10022236_51780</name>
</gene>
<evidence type="ECO:0000313" key="3">
    <source>
        <dbReference type="Proteomes" id="UP001501490"/>
    </source>
</evidence>
<evidence type="ECO:0008006" key="4">
    <source>
        <dbReference type="Google" id="ProtNLM"/>
    </source>
</evidence>
<sequence>MLEPVGKSGVVSRSSRRLCRAGATAGMVGAALFVAAFLVQGWLRPGYSSSGPFVTDPSTVFDQHSVHGIVHGLFGALVFSLAPASCLVMYRRFRRDLFWRGLAALTLAVGVGLIVGVIVLKLAEHPTSALFAWKGLIQRAILISFLGWVFTVAAMLRRACPSSAFS</sequence>
<dbReference type="InterPro" id="IPR009339">
    <property type="entry name" value="DUF998"/>
</dbReference>
<keyword evidence="1" id="KW-0812">Transmembrane</keyword>